<keyword evidence="3" id="KW-1185">Reference proteome</keyword>
<comment type="caution">
    <text evidence="2">The sequence shown here is derived from an EMBL/GenBank/DDBJ whole genome shotgun (WGS) entry which is preliminary data.</text>
</comment>
<dbReference type="EMBL" id="CAIX01000064">
    <property type="protein sequence ID" value="CCI44206.1"/>
    <property type="molecule type" value="Genomic_DNA"/>
</dbReference>
<reference evidence="2 3" key="1">
    <citation type="submission" date="2012-05" db="EMBL/GenBank/DDBJ databases">
        <title>Recombination and specialization in a pathogen metapopulation.</title>
        <authorList>
            <person name="Gardiner A."/>
            <person name="Kemen E."/>
            <person name="Schultz-Larsen T."/>
            <person name="MacLean D."/>
            <person name="Van Oosterhout C."/>
            <person name="Jones J.D.G."/>
        </authorList>
    </citation>
    <scope>NUCLEOTIDE SEQUENCE [LARGE SCALE GENOMIC DNA]</scope>
    <source>
        <strain evidence="2 3">Ac Nc2</strain>
    </source>
</reference>
<dbReference type="OrthoDB" id="189145at2759"/>
<feature type="compositionally biased region" description="Basic residues" evidence="1">
    <location>
        <begin position="76"/>
        <end position="88"/>
    </location>
</feature>
<organism evidence="2 3">
    <name type="scientific">Albugo candida</name>
    <dbReference type="NCBI Taxonomy" id="65357"/>
    <lineage>
        <taxon>Eukaryota</taxon>
        <taxon>Sar</taxon>
        <taxon>Stramenopiles</taxon>
        <taxon>Oomycota</taxon>
        <taxon>Peronosporomycetes</taxon>
        <taxon>Albuginales</taxon>
        <taxon>Albuginaceae</taxon>
        <taxon>Albugo</taxon>
    </lineage>
</organism>
<gene>
    <name evidence="2" type="ORF">BN9_049900</name>
</gene>
<sequence>MEDEKLVQLHDVLSRLRPGGRKGGLGYSNLAVGNGKSGRTDGLPDNGLYSMFVREGHNAHLHQRFGDDGDDNASPKKGKKKKKEKKRKKDLEMKESDVEAMEHVSSDSFATQASKRTKKRKKNLEESQVTETQDRTTHKKAKKRSTSMASQVLPLPANELSSKSRTNTKTITKKAKKNKKAAISPEKKKKRRKSHT</sequence>
<accession>A0A024GBG7</accession>
<dbReference type="Proteomes" id="UP000053237">
    <property type="component" value="Unassembled WGS sequence"/>
</dbReference>
<dbReference type="AlphaFoldDB" id="A0A024GBG7"/>
<protein>
    <submittedName>
        <fullName evidence="2">Uncharacterized protein</fullName>
    </submittedName>
</protein>
<feature type="region of interest" description="Disordered" evidence="1">
    <location>
        <begin position="16"/>
        <end position="47"/>
    </location>
</feature>
<dbReference type="InParanoid" id="A0A024GBG7"/>
<feature type="compositionally biased region" description="Basic residues" evidence="1">
    <location>
        <begin position="171"/>
        <end position="180"/>
    </location>
</feature>
<evidence type="ECO:0000313" key="2">
    <source>
        <dbReference type="EMBL" id="CCI44206.1"/>
    </source>
</evidence>
<name>A0A024GBG7_9STRA</name>
<proteinExistence type="predicted"/>
<feature type="compositionally biased region" description="Basic residues" evidence="1">
    <location>
        <begin position="187"/>
        <end position="196"/>
    </location>
</feature>
<evidence type="ECO:0000313" key="3">
    <source>
        <dbReference type="Proteomes" id="UP000053237"/>
    </source>
</evidence>
<feature type="compositionally biased region" description="Basic and acidic residues" evidence="1">
    <location>
        <begin position="89"/>
        <end position="105"/>
    </location>
</feature>
<feature type="region of interest" description="Disordered" evidence="1">
    <location>
        <begin position="60"/>
        <end position="196"/>
    </location>
</feature>
<evidence type="ECO:0000256" key="1">
    <source>
        <dbReference type="SAM" id="MobiDB-lite"/>
    </source>
</evidence>